<keyword evidence="3" id="KW-0521">NADP</keyword>
<reference evidence="6" key="1">
    <citation type="journal article" date="2019" name="Int. J. Syst. Evol. Microbiol.">
        <title>The Global Catalogue of Microorganisms (GCM) 10K type strain sequencing project: providing services to taxonomists for standard genome sequencing and annotation.</title>
        <authorList>
            <consortium name="The Broad Institute Genomics Platform"/>
            <consortium name="The Broad Institute Genome Sequencing Center for Infectious Disease"/>
            <person name="Wu L."/>
            <person name="Ma J."/>
        </authorList>
    </citation>
    <scope>NUCLEOTIDE SEQUENCE [LARGE SCALE GENOMIC DNA]</scope>
    <source>
        <strain evidence="6">CGMCC 1.12371</strain>
    </source>
</reference>
<sequence>MNLPTPPHLFVLTGASRGMGLAMARQLLRPGHTLLCISRRTNDELASLAQAQGVHLEQWSQDLAHSQEAAERLERWLGSLHASELDSATLINNAGVIPHISPLGGVATNDLANALRVGLESPLALTSVFLRTTGRWVQQGWRGPRKVLNISSGLGRRAMASQAAYCTAKAGMDMYSQCVALEEAQLPHGARIVSLAPGVLDTDMQVQLRSGDPAAFPDLGNFVGMKERGQLTSPEAAAARVLAYLERPDFGSKVVADVRDPA</sequence>
<protein>
    <submittedName>
        <fullName evidence="5">SDR family NAD(P)-dependent oxidoreductase</fullName>
    </submittedName>
</protein>
<dbReference type="EMBL" id="JBHTCA010000007">
    <property type="protein sequence ID" value="MFC7409659.1"/>
    <property type="molecule type" value="Genomic_DNA"/>
</dbReference>
<dbReference type="PANTHER" id="PTHR44085">
    <property type="entry name" value="SEPIAPTERIN REDUCTASE"/>
    <property type="match status" value="1"/>
</dbReference>
<evidence type="ECO:0000313" key="5">
    <source>
        <dbReference type="EMBL" id="MFC7409659.1"/>
    </source>
</evidence>
<dbReference type="Proteomes" id="UP001596501">
    <property type="component" value="Unassembled WGS sequence"/>
</dbReference>
<evidence type="ECO:0000256" key="2">
    <source>
        <dbReference type="ARBA" id="ARBA00022490"/>
    </source>
</evidence>
<gene>
    <name evidence="5" type="ORF">ACFQPB_12380</name>
</gene>
<dbReference type="RefSeq" id="WP_382223653.1">
    <property type="nucleotide sequence ID" value="NZ_JBHTCA010000007.1"/>
</dbReference>
<keyword evidence="6" id="KW-1185">Reference proteome</keyword>
<name>A0ABW2QJM4_9BURK</name>
<evidence type="ECO:0000313" key="6">
    <source>
        <dbReference type="Proteomes" id="UP001596501"/>
    </source>
</evidence>
<evidence type="ECO:0000256" key="1">
    <source>
        <dbReference type="ARBA" id="ARBA00004496"/>
    </source>
</evidence>
<dbReference type="PROSITE" id="PS00061">
    <property type="entry name" value="ADH_SHORT"/>
    <property type="match status" value="1"/>
</dbReference>
<proteinExistence type="predicted"/>
<accession>A0ABW2QJM4</accession>
<organism evidence="5 6">
    <name type="scientific">Hydrogenophaga atypica</name>
    <dbReference type="NCBI Taxonomy" id="249409"/>
    <lineage>
        <taxon>Bacteria</taxon>
        <taxon>Pseudomonadati</taxon>
        <taxon>Pseudomonadota</taxon>
        <taxon>Betaproteobacteria</taxon>
        <taxon>Burkholderiales</taxon>
        <taxon>Comamonadaceae</taxon>
        <taxon>Hydrogenophaga</taxon>
    </lineage>
</organism>
<dbReference type="PANTHER" id="PTHR44085:SF2">
    <property type="entry name" value="SEPIAPTERIN REDUCTASE"/>
    <property type="match status" value="1"/>
</dbReference>
<comment type="subcellular location">
    <subcellularLocation>
        <location evidence="1">Cytoplasm</location>
    </subcellularLocation>
</comment>
<dbReference type="SUPFAM" id="SSF51735">
    <property type="entry name" value="NAD(P)-binding Rossmann-fold domains"/>
    <property type="match status" value="1"/>
</dbReference>
<dbReference type="InterPro" id="IPR002347">
    <property type="entry name" value="SDR_fam"/>
</dbReference>
<evidence type="ECO:0000256" key="3">
    <source>
        <dbReference type="ARBA" id="ARBA00022857"/>
    </source>
</evidence>
<dbReference type="Gene3D" id="3.40.50.720">
    <property type="entry name" value="NAD(P)-binding Rossmann-like Domain"/>
    <property type="match status" value="1"/>
</dbReference>
<dbReference type="InterPro" id="IPR036291">
    <property type="entry name" value="NAD(P)-bd_dom_sf"/>
</dbReference>
<evidence type="ECO:0000256" key="4">
    <source>
        <dbReference type="ARBA" id="ARBA00023002"/>
    </source>
</evidence>
<keyword evidence="2" id="KW-0963">Cytoplasm</keyword>
<dbReference type="InterPro" id="IPR051721">
    <property type="entry name" value="Biopterin_syn/organic_redct"/>
</dbReference>
<dbReference type="PRINTS" id="PR00081">
    <property type="entry name" value="GDHRDH"/>
</dbReference>
<keyword evidence="4" id="KW-0560">Oxidoreductase</keyword>
<dbReference type="Pfam" id="PF00106">
    <property type="entry name" value="adh_short"/>
    <property type="match status" value="1"/>
</dbReference>
<dbReference type="InterPro" id="IPR020904">
    <property type="entry name" value="Sc_DH/Rdtase_CS"/>
</dbReference>
<comment type="caution">
    <text evidence="5">The sequence shown here is derived from an EMBL/GenBank/DDBJ whole genome shotgun (WGS) entry which is preliminary data.</text>
</comment>